<feature type="region of interest" description="Disordered" evidence="5">
    <location>
        <begin position="227"/>
        <end position="264"/>
    </location>
</feature>
<evidence type="ECO:0000256" key="5">
    <source>
        <dbReference type="SAM" id="MobiDB-lite"/>
    </source>
</evidence>
<reference evidence="8 9" key="1">
    <citation type="submission" date="2015-12" db="EMBL/GenBank/DDBJ databases">
        <title>Draft genome sequence of Moniliophthora roreri, the causal agent of frosty pod rot of cacao.</title>
        <authorList>
            <person name="Aime M.C."/>
            <person name="Diaz-Valderrama J.R."/>
            <person name="Kijpornyongpan T."/>
            <person name="Phillips-Mora W."/>
        </authorList>
    </citation>
    <scope>NUCLEOTIDE SEQUENCE [LARGE SCALE GENOMIC DNA]</scope>
    <source>
        <strain evidence="8 9">MCA 2952</strain>
    </source>
</reference>
<dbReference type="EMBL" id="LATX01001882">
    <property type="protein sequence ID" value="KTB36817.1"/>
    <property type="molecule type" value="Genomic_DNA"/>
</dbReference>
<feature type="region of interest" description="Disordered" evidence="5">
    <location>
        <begin position="301"/>
        <end position="337"/>
    </location>
</feature>
<dbReference type="InterPro" id="IPR036864">
    <property type="entry name" value="Zn2-C6_fun-type_DNA-bd_sf"/>
</dbReference>
<evidence type="ECO:0008006" key="10">
    <source>
        <dbReference type="Google" id="ProtNLM"/>
    </source>
</evidence>
<evidence type="ECO:0000259" key="7">
    <source>
        <dbReference type="SMART" id="SM00906"/>
    </source>
</evidence>
<dbReference type="CDD" id="cd00067">
    <property type="entry name" value="GAL4"/>
    <property type="match status" value="1"/>
</dbReference>
<keyword evidence="3" id="KW-0238">DNA-binding</keyword>
<comment type="subcellular location">
    <subcellularLocation>
        <location evidence="1">Nucleus</location>
    </subcellularLocation>
</comment>
<dbReference type="GO" id="GO:0003677">
    <property type="term" value="F:DNA binding"/>
    <property type="evidence" value="ECO:0007669"/>
    <property type="project" value="UniProtKB-KW"/>
</dbReference>
<keyword evidence="4" id="KW-0539">Nucleus</keyword>
<dbReference type="InterPro" id="IPR007219">
    <property type="entry name" value="XnlR_reg_dom"/>
</dbReference>
<feature type="region of interest" description="Disordered" evidence="5">
    <location>
        <begin position="1"/>
        <end position="74"/>
    </location>
</feature>
<comment type="caution">
    <text evidence="8">The sequence shown here is derived from an EMBL/GenBank/DDBJ whole genome shotgun (WGS) entry which is preliminary data.</text>
</comment>
<keyword evidence="2" id="KW-0479">Metal-binding</keyword>
<dbReference type="GO" id="GO:0008270">
    <property type="term" value="F:zinc ion binding"/>
    <property type="evidence" value="ECO:0007669"/>
    <property type="project" value="InterPro"/>
</dbReference>
<dbReference type="InterPro" id="IPR050987">
    <property type="entry name" value="AtrR-like"/>
</dbReference>
<evidence type="ECO:0000313" key="8">
    <source>
        <dbReference type="EMBL" id="KTB36817.1"/>
    </source>
</evidence>
<evidence type="ECO:0000256" key="1">
    <source>
        <dbReference type="ARBA" id="ARBA00004123"/>
    </source>
</evidence>
<organism evidence="8 9">
    <name type="scientific">Moniliophthora roreri</name>
    <name type="common">Frosty pod rot fungus</name>
    <name type="synonym">Monilia roreri</name>
    <dbReference type="NCBI Taxonomy" id="221103"/>
    <lineage>
        <taxon>Eukaryota</taxon>
        <taxon>Fungi</taxon>
        <taxon>Dikarya</taxon>
        <taxon>Basidiomycota</taxon>
        <taxon>Agaricomycotina</taxon>
        <taxon>Agaricomycetes</taxon>
        <taxon>Agaricomycetidae</taxon>
        <taxon>Agaricales</taxon>
        <taxon>Marasmiineae</taxon>
        <taxon>Marasmiaceae</taxon>
        <taxon>Moniliophthora</taxon>
    </lineage>
</organism>
<gene>
    <name evidence="8" type="ORF">WG66_10676</name>
</gene>
<dbReference type="SMART" id="SM00066">
    <property type="entry name" value="GAL4"/>
    <property type="match status" value="1"/>
</dbReference>
<evidence type="ECO:0000313" key="9">
    <source>
        <dbReference type="Proteomes" id="UP000054988"/>
    </source>
</evidence>
<feature type="compositionally biased region" description="Basic and acidic residues" evidence="5">
    <location>
        <begin position="319"/>
        <end position="335"/>
    </location>
</feature>
<dbReference type="PANTHER" id="PTHR46910">
    <property type="entry name" value="TRANSCRIPTION FACTOR PDR1"/>
    <property type="match status" value="1"/>
</dbReference>
<evidence type="ECO:0000256" key="2">
    <source>
        <dbReference type="ARBA" id="ARBA00022723"/>
    </source>
</evidence>
<protein>
    <recommendedName>
        <fullName evidence="10">Zn(2)-C6 fungal-type domain-containing protein</fullName>
    </recommendedName>
</protein>
<feature type="compositionally biased region" description="Low complexity" evidence="5">
    <location>
        <begin position="1"/>
        <end position="19"/>
    </location>
</feature>
<dbReference type="PANTHER" id="PTHR46910:SF3">
    <property type="entry name" value="HALOTOLERANCE PROTEIN 9-RELATED"/>
    <property type="match status" value="1"/>
</dbReference>
<dbReference type="SUPFAM" id="SSF57701">
    <property type="entry name" value="Zn2/Cys6 DNA-binding domain"/>
    <property type="match status" value="1"/>
</dbReference>
<accession>A0A0W0FKI0</accession>
<sequence>MQQSSANPQSSSSLQAALQMDVSIQPDSPSASAAPIDNNNSVATTTARPTKRRRKNPDEDTAPSEPRRLRRSHEACARCRGKKIKASPCDSKHPRCTACVTAGTACNQEDRHRQTLTPRGHTERLEALIAQCDALLKRQIPGFSLDRIEEILAHEGIDPTTIQPHVPDSTIQYQNERPFRSEPAPPPAPPPPHMYPPGMMPPPGYPHIMPPPPGYPPYPVPGHPAYNPHIHPAFQPPGTYAPLSHPPPPSQSSGSAEQAESTRAVVTEIVGQDPKANDMSSTQAIAKSFGVSPAIVNDLSPAQQDREDLAVGSNGLSSGRDRAFQEKSAPRDTAKWRTVSVRRTSNVPPPISLNGNLVNSKSVDIWLPKDREMVKRIADVYFNRLNCHRPVFARKDFDTSLEDLYTEKGSHDPGFICSLYLVLALGTLSELNYRSSQIDDDNTKDDSNAPLSPAVTRKLMPLDWPQHEDFFEMALAVKPELKVTISSLQALILLHWYLYTERQGRTLWRLVGSLVRLSVELGLHHDPTTQVTSQPSVIDDKNVFVERPVFTDEECDLRIRLWGIVLVHDRGTSILLGRPLAIAPSDANTPRPSRKKHSSVQPEFSEHFELSHPVAEIQADIINSLYSPSRQSADMMMRNATRIIKSMQVFRKSLPERYKNYFGGTDDWPLERKTELVESITEDEGLTLLKIGISRILLLRALFSLKELPYSQRRKALVDAIITSHNTIIVHSQLIRYPDIAFFTSPIPLHIAAMVILYGRMSKCDCLKRHTAIEDVWLALDMLPRFRWRWERKDVAGGHPLIARLAERVMEVNLHQIGPATHPALLSEPEWEEETVRSPNLSKSPHTTPTVTSPPYPTIASGTAGSSGTPSYGSHTRTVGAAQATMGNHTSSNMTGDKNMVEVPTPLFYPFYPEAQPPANGHNNNTGNNGQDYSHLLAAAAASQQSADTYMLEERDGGKVAVATTGPTMPVWTNVQHIPPARAGMPYAIPPQSS</sequence>
<dbReference type="Gene3D" id="4.10.240.10">
    <property type="entry name" value="Zn(2)-C6 fungal-type DNA-binding domain"/>
    <property type="match status" value="1"/>
</dbReference>
<evidence type="ECO:0000256" key="4">
    <source>
        <dbReference type="ARBA" id="ARBA00023242"/>
    </source>
</evidence>
<dbReference type="GO" id="GO:0005634">
    <property type="term" value="C:nucleus"/>
    <property type="evidence" value="ECO:0007669"/>
    <property type="project" value="UniProtKB-SubCell"/>
</dbReference>
<feature type="region of interest" description="Disordered" evidence="5">
    <location>
        <begin position="827"/>
        <end position="856"/>
    </location>
</feature>
<feature type="compositionally biased region" description="Polar residues" evidence="5">
    <location>
        <begin position="25"/>
        <end position="42"/>
    </location>
</feature>
<dbReference type="eggNOG" id="ENOG502QV6Q">
    <property type="taxonomic scope" value="Eukaryota"/>
</dbReference>
<feature type="domain" description="Xylanolytic transcriptional activator regulatory" evidence="7">
    <location>
        <begin position="507"/>
        <end position="598"/>
    </location>
</feature>
<name>A0A0W0FKI0_MONRR</name>
<dbReference type="Proteomes" id="UP000054988">
    <property type="component" value="Unassembled WGS sequence"/>
</dbReference>
<dbReference type="AlphaFoldDB" id="A0A0W0FKI0"/>
<dbReference type="GO" id="GO:0000981">
    <property type="term" value="F:DNA-binding transcription factor activity, RNA polymerase II-specific"/>
    <property type="evidence" value="ECO:0007669"/>
    <property type="project" value="InterPro"/>
</dbReference>
<dbReference type="InterPro" id="IPR001138">
    <property type="entry name" value="Zn2Cys6_DnaBD"/>
</dbReference>
<dbReference type="Pfam" id="PF04082">
    <property type="entry name" value="Fungal_trans"/>
    <property type="match status" value="1"/>
</dbReference>
<feature type="domain" description="Zn(2)-C6 fungal-type" evidence="6">
    <location>
        <begin position="70"/>
        <end position="117"/>
    </location>
</feature>
<evidence type="ECO:0000259" key="6">
    <source>
        <dbReference type="SMART" id="SM00066"/>
    </source>
</evidence>
<evidence type="ECO:0000256" key="3">
    <source>
        <dbReference type="ARBA" id="ARBA00023125"/>
    </source>
</evidence>
<dbReference type="CDD" id="cd12148">
    <property type="entry name" value="fungal_TF_MHR"/>
    <property type="match status" value="1"/>
</dbReference>
<proteinExistence type="predicted"/>
<dbReference type="GO" id="GO:0006351">
    <property type="term" value="P:DNA-templated transcription"/>
    <property type="evidence" value="ECO:0007669"/>
    <property type="project" value="InterPro"/>
</dbReference>
<dbReference type="SMART" id="SM00906">
    <property type="entry name" value="Fungal_trans"/>
    <property type="match status" value="1"/>
</dbReference>